<keyword evidence="2" id="KW-1185">Reference proteome</keyword>
<organism evidence="2 3">
    <name type="scientific">Angiostrongylus cantonensis</name>
    <name type="common">Rat lungworm</name>
    <dbReference type="NCBI Taxonomy" id="6313"/>
    <lineage>
        <taxon>Eukaryota</taxon>
        <taxon>Metazoa</taxon>
        <taxon>Ecdysozoa</taxon>
        <taxon>Nematoda</taxon>
        <taxon>Chromadorea</taxon>
        <taxon>Rhabditida</taxon>
        <taxon>Rhabditina</taxon>
        <taxon>Rhabditomorpha</taxon>
        <taxon>Strongyloidea</taxon>
        <taxon>Metastrongylidae</taxon>
        <taxon>Angiostrongylus</taxon>
    </lineage>
</organism>
<evidence type="ECO:0000313" key="3">
    <source>
        <dbReference type="WBParaSite" id="ACAC_0000084801-mRNA-1"/>
    </source>
</evidence>
<reference evidence="3" key="2">
    <citation type="submission" date="2017-02" db="UniProtKB">
        <authorList>
            <consortium name="WormBaseParasite"/>
        </authorList>
    </citation>
    <scope>IDENTIFICATION</scope>
</reference>
<sequence>MILKRSINRRLRQETDECETSLSLAKFAFAKWFHYVTFPEKQAWIIGYRTDCVMKVRIAQPSTAPSPTMIGEEIDPTCGGQHSDDIGEDIGPIG</sequence>
<evidence type="ECO:0000313" key="2">
    <source>
        <dbReference type="Proteomes" id="UP000035642"/>
    </source>
</evidence>
<protein>
    <submittedName>
        <fullName evidence="3">Uncharacterized protein</fullName>
    </submittedName>
</protein>
<name>A0A0K0CUF7_ANGCA</name>
<dbReference type="AlphaFoldDB" id="A0A0K0CUF7"/>
<dbReference type="WBParaSite" id="ACAC_0000084801-mRNA-1">
    <property type="protein sequence ID" value="ACAC_0000084801-mRNA-1"/>
    <property type="gene ID" value="ACAC_0000084801"/>
</dbReference>
<dbReference type="Proteomes" id="UP000035642">
    <property type="component" value="Unassembled WGS sequence"/>
</dbReference>
<feature type="region of interest" description="Disordered" evidence="1">
    <location>
        <begin position="64"/>
        <end position="94"/>
    </location>
</feature>
<proteinExistence type="predicted"/>
<reference evidence="2" key="1">
    <citation type="submission" date="2012-09" db="EMBL/GenBank/DDBJ databases">
        <authorList>
            <person name="Martin A.A."/>
        </authorList>
    </citation>
    <scope>NUCLEOTIDE SEQUENCE</scope>
</reference>
<evidence type="ECO:0000256" key="1">
    <source>
        <dbReference type="SAM" id="MobiDB-lite"/>
    </source>
</evidence>
<accession>A0A0K0CUF7</accession>